<proteinExistence type="predicted"/>
<dbReference type="CDD" id="cd12148">
    <property type="entry name" value="fungal_TF_MHR"/>
    <property type="match status" value="1"/>
</dbReference>
<name>A0A8E2JB35_9PEZI</name>
<protein>
    <recommendedName>
        <fullName evidence="3">Transcription factor domain-containing protein</fullName>
    </recommendedName>
</protein>
<keyword evidence="2" id="KW-1185">Reference proteome</keyword>
<gene>
    <name evidence="1" type="ORF">K432DRAFT_419552</name>
</gene>
<dbReference type="AlphaFoldDB" id="A0A8E2JB35"/>
<dbReference type="OrthoDB" id="4898680at2759"/>
<evidence type="ECO:0000313" key="2">
    <source>
        <dbReference type="Proteomes" id="UP000250266"/>
    </source>
</evidence>
<dbReference type="EMBL" id="KV745268">
    <property type="protein sequence ID" value="OCK75842.1"/>
    <property type="molecule type" value="Genomic_DNA"/>
</dbReference>
<evidence type="ECO:0000313" key="1">
    <source>
        <dbReference type="EMBL" id="OCK75842.1"/>
    </source>
</evidence>
<dbReference type="Proteomes" id="UP000250266">
    <property type="component" value="Unassembled WGS sequence"/>
</dbReference>
<sequence length="479" mass="54607">MVGPLVLTALPQIKRDLEKIVASNSLDISYADITNNTTRPFKVPSSMTATKIHTLFTGPNLRWEILGLLFTISCLNAQFASPHDPLFTVDGSKKRQEHGAVNDIMIWLLYMNMLVQSNYYGDNCKMGDCITCCFAEGIHCEEGFDVPYSLRESRRRIYAAAYRSDKTLATFFGRPQMMACRYSNRKLTLDLDDEVIVTEDPAILDTALALLDSEGWNTDGTIWPTSWIRLRFTMGVFRERVLELSLAGKTDVDLTEKLRLEAGTCLRILTVYLDYLHSEFQMQRLFRRHTQDAVPALLDISFQLLTTILVLNKQRNQTYGHQRHFASIILFYCLPSTGVLALELRRCTLENNPLPASISRADLIRNLSVLISCLEWIVLLGMLAHVLDEVLDYQPSANSNSGGSIEQPDQIPFFDMPIVDGMEPIPTESENFLNWLDNVNWNNRYVSQFYLNVLQECFTHVAAVPFLVSRKGRKFQIIF</sequence>
<organism evidence="1 2">
    <name type="scientific">Lepidopterella palustris CBS 459.81</name>
    <dbReference type="NCBI Taxonomy" id="1314670"/>
    <lineage>
        <taxon>Eukaryota</taxon>
        <taxon>Fungi</taxon>
        <taxon>Dikarya</taxon>
        <taxon>Ascomycota</taxon>
        <taxon>Pezizomycotina</taxon>
        <taxon>Dothideomycetes</taxon>
        <taxon>Pleosporomycetidae</taxon>
        <taxon>Mytilinidiales</taxon>
        <taxon>Argynnaceae</taxon>
        <taxon>Lepidopterella</taxon>
    </lineage>
</organism>
<accession>A0A8E2JB35</accession>
<evidence type="ECO:0008006" key="3">
    <source>
        <dbReference type="Google" id="ProtNLM"/>
    </source>
</evidence>
<reference evidence="1 2" key="1">
    <citation type="journal article" date="2016" name="Nat. Commun.">
        <title>Ectomycorrhizal ecology is imprinted in the genome of the dominant symbiotic fungus Cenococcum geophilum.</title>
        <authorList>
            <consortium name="DOE Joint Genome Institute"/>
            <person name="Peter M."/>
            <person name="Kohler A."/>
            <person name="Ohm R.A."/>
            <person name="Kuo A."/>
            <person name="Krutzmann J."/>
            <person name="Morin E."/>
            <person name="Arend M."/>
            <person name="Barry K.W."/>
            <person name="Binder M."/>
            <person name="Choi C."/>
            <person name="Clum A."/>
            <person name="Copeland A."/>
            <person name="Grisel N."/>
            <person name="Haridas S."/>
            <person name="Kipfer T."/>
            <person name="LaButti K."/>
            <person name="Lindquist E."/>
            <person name="Lipzen A."/>
            <person name="Maire R."/>
            <person name="Meier B."/>
            <person name="Mihaltcheva S."/>
            <person name="Molinier V."/>
            <person name="Murat C."/>
            <person name="Poggeler S."/>
            <person name="Quandt C.A."/>
            <person name="Sperisen C."/>
            <person name="Tritt A."/>
            <person name="Tisserant E."/>
            <person name="Crous P.W."/>
            <person name="Henrissat B."/>
            <person name="Nehls U."/>
            <person name="Egli S."/>
            <person name="Spatafora J.W."/>
            <person name="Grigoriev I.V."/>
            <person name="Martin F.M."/>
        </authorList>
    </citation>
    <scope>NUCLEOTIDE SEQUENCE [LARGE SCALE GENOMIC DNA]</scope>
    <source>
        <strain evidence="1 2">CBS 459.81</strain>
    </source>
</reference>